<dbReference type="HAMAP" id="MF_00265">
    <property type="entry name" value="VapC_Nob1"/>
    <property type="match status" value="1"/>
</dbReference>
<comment type="function">
    <text evidence="6">Toxic component of a toxin-antitoxin (TA) system. An RNase.</text>
</comment>
<evidence type="ECO:0000259" key="7">
    <source>
        <dbReference type="Pfam" id="PF01850"/>
    </source>
</evidence>
<dbReference type="Proteomes" id="UP000502677">
    <property type="component" value="Chromosome"/>
</dbReference>
<dbReference type="GO" id="GO:0000287">
    <property type="term" value="F:magnesium ion binding"/>
    <property type="evidence" value="ECO:0007669"/>
    <property type="project" value="UniProtKB-UniRule"/>
</dbReference>
<name>A0A6G7XEV8_9MICO</name>
<evidence type="ECO:0000256" key="6">
    <source>
        <dbReference type="HAMAP-Rule" id="MF_00265"/>
    </source>
</evidence>
<dbReference type="RefSeq" id="WP_166290778.1">
    <property type="nucleotide sequence ID" value="NZ_CP049863.1"/>
</dbReference>
<accession>A0A6G7XEV8</accession>
<feature type="domain" description="PIN" evidence="7">
    <location>
        <begin position="2"/>
        <end position="118"/>
    </location>
</feature>
<dbReference type="InterPro" id="IPR002716">
    <property type="entry name" value="PIN_dom"/>
</dbReference>
<evidence type="ECO:0000256" key="1">
    <source>
        <dbReference type="ARBA" id="ARBA00022649"/>
    </source>
</evidence>
<keyword evidence="6" id="KW-0800">Toxin</keyword>
<organism evidence="8 9">
    <name type="scientific">Leucobacter viscericola</name>
    <dbReference type="NCBI Taxonomy" id="2714935"/>
    <lineage>
        <taxon>Bacteria</taxon>
        <taxon>Bacillati</taxon>
        <taxon>Actinomycetota</taxon>
        <taxon>Actinomycetes</taxon>
        <taxon>Micrococcales</taxon>
        <taxon>Microbacteriaceae</taxon>
        <taxon>Leucobacter</taxon>
    </lineage>
</organism>
<keyword evidence="4 6" id="KW-0378">Hydrolase</keyword>
<reference evidence="8 9" key="1">
    <citation type="submission" date="2020-03" db="EMBL/GenBank/DDBJ databases">
        <title>Leucobacter sp. nov., isolated from beetles.</title>
        <authorList>
            <person name="Hyun D.-W."/>
            <person name="Bae J.-W."/>
        </authorList>
    </citation>
    <scope>NUCLEOTIDE SEQUENCE [LARGE SCALE GENOMIC DNA]</scope>
    <source>
        <strain evidence="8 9">HDW9C</strain>
    </source>
</reference>
<dbReference type="SUPFAM" id="SSF88723">
    <property type="entry name" value="PIN domain-like"/>
    <property type="match status" value="1"/>
</dbReference>
<keyword evidence="5 6" id="KW-0460">Magnesium</keyword>
<feature type="binding site" evidence="6">
    <location>
        <position position="93"/>
    </location>
    <ligand>
        <name>Mg(2+)</name>
        <dbReference type="ChEBI" id="CHEBI:18420"/>
    </ligand>
</feature>
<evidence type="ECO:0000256" key="4">
    <source>
        <dbReference type="ARBA" id="ARBA00022801"/>
    </source>
</evidence>
<dbReference type="InterPro" id="IPR029060">
    <property type="entry name" value="PIN-like_dom_sf"/>
</dbReference>
<dbReference type="KEGG" id="lvi:G7068_07630"/>
<comment type="similarity">
    <text evidence="6">Belongs to the PINc/VapC protein family.</text>
</comment>
<proteinExistence type="inferred from homology"/>
<comment type="cofactor">
    <cofactor evidence="6">
        <name>Mg(2+)</name>
        <dbReference type="ChEBI" id="CHEBI:18420"/>
    </cofactor>
</comment>
<evidence type="ECO:0000256" key="3">
    <source>
        <dbReference type="ARBA" id="ARBA00022723"/>
    </source>
</evidence>
<keyword evidence="3 6" id="KW-0479">Metal-binding</keyword>
<keyword evidence="1 6" id="KW-1277">Toxin-antitoxin system</keyword>
<sequence length="135" mass="14615">MIVLDASVLIALGNANDVHHLRAREVLMACLDEHLLLHPLTKAEVLVGPVRRGSGELKERELLAMGVEEWAPIEGSGLRLAEIRVSTGLKMPDCCVLDAALATGSQLATFDEELAKAAAHFGLALQNRSWVEQQL</sequence>
<dbReference type="EC" id="3.1.-.-" evidence="6"/>
<dbReference type="InterPro" id="IPR022907">
    <property type="entry name" value="VapC_family"/>
</dbReference>
<dbReference type="GO" id="GO:0004540">
    <property type="term" value="F:RNA nuclease activity"/>
    <property type="evidence" value="ECO:0007669"/>
    <property type="project" value="InterPro"/>
</dbReference>
<evidence type="ECO:0000313" key="9">
    <source>
        <dbReference type="Proteomes" id="UP000502677"/>
    </source>
</evidence>
<evidence type="ECO:0000256" key="5">
    <source>
        <dbReference type="ARBA" id="ARBA00022842"/>
    </source>
</evidence>
<protein>
    <recommendedName>
        <fullName evidence="6">Ribonuclease VapC</fullName>
        <shortName evidence="6">RNase VapC</shortName>
        <ecNumber evidence="6">3.1.-.-</ecNumber>
    </recommendedName>
    <alternativeName>
        <fullName evidence="6">Toxin VapC</fullName>
    </alternativeName>
</protein>
<keyword evidence="2 6" id="KW-0540">Nuclease</keyword>
<gene>
    <name evidence="6" type="primary">vapC</name>
    <name evidence="8" type="ORF">G7068_07630</name>
</gene>
<feature type="binding site" evidence="6">
    <location>
        <position position="5"/>
    </location>
    <ligand>
        <name>Mg(2+)</name>
        <dbReference type="ChEBI" id="CHEBI:18420"/>
    </ligand>
</feature>
<dbReference type="Pfam" id="PF01850">
    <property type="entry name" value="PIN"/>
    <property type="match status" value="1"/>
</dbReference>
<dbReference type="GO" id="GO:0090729">
    <property type="term" value="F:toxin activity"/>
    <property type="evidence" value="ECO:0007669"/>
    <property type="project" value="UniProtKB-KW"/>
</dbReference>
<evidence type="ECO:0000256" key="2">
    <source>
        <dbReference type="ARBA" id="ARBA00022722"/>
    </source>
</evidence>
<dbReference type="CDD" id="cd09854">
    <property type="entry name" value="PIN_VapC-like"/>
    <property type="match status" value="1"/>
</dbReference>
<keyword evidence="9" id="KW-1185">Reference proteome</keyword>
<dbReference type="Gene3D" id="3.40.50.1010">
    <property type="entry name" value="5'-nuclease"/>
    <property type="match status" value="1"/>
</dbReference>
<dbReference type="GO" id="GO:0016787">
    <property type="term" value="F:hydrolase activity"/>
    <property type="evidence" value="ECO:0007669"/>
    <property type="project" value="UniProtKB-KW"/>
</dbReference>
<dbReference type="EMBL" id="CP049863">
    <property type="protein sequence ID" value="QIK63083.1"/>
    <property type="molecule type" value="Genomic_DNA"/>
</dbReference>
<evidence type="ECO:0000313" key="8">
    <source>
        <dbReference type="EMBL" id="QIK63083.1"/>
    </source>
</evidence>
<dbReference type="AlphaFoldDB" id="A0A6G7XEV8"/>